<reference evidence="2 3" key="2">
    <citation type="journal article" date="2017" name="Nature">
        <title>The Apostasia genome and the evolution of orchids.</title>
        <authorList>
            <person name="Zhang G.Q."/>
            <person name="Liu K.W."/>
            <person name="Li Z."/>
            <person name="Lohaus R."/>
            <person name="Hsiao Y.Y."/>
            <person name="Niu S.C."/>
            <person name="Wang J.Y."/>
            <person name="Lin Y.C."/>
            <person name="Xu Q."/>
            <person name="Chen L.J."/>
            <person name="Yoshida K."/>
            <person name="Fujiwara S."/>
            <person name="Wang Z.W."/>
            <person name="Zhang Y.Q."/>
            <person name="Mitsuda N."/>
            <person name="Wang M."/>
            <person name="Liu G.H."/>
            <person name="Pecoraro L."/>
            <person name="Huang H.X."/>
            <person name="Xiao X.J."/>
            <person name="Lin M."/>
            <person name="Wu X.Y."/>
            <person name="Wu W.L."/>
            <person name="Chen Y.Y."/>
            <person name="Chang S.B."/>
            <person name="Sakamoto S."/>
            <person name="Ohme-Takagi M."/>
            <person name="Yagi M."/>
            <person name="Zeng S.J."/>
            <person name="Shen C.Y."/>
            <person name="Yeh C.M."/>
            <person name="Luo Y.B."/>
            <person name="Tsai W.C."/>
            <person name="Van de Peer Y."/>
            <person name="Liu Z.J."/>
        </authorList>
    </citation>
    <scope>NUCLEOTIDE SEQUENCE [LARGE SCALE GENOMIC DNA]</scope>
    <source>
        <tissue evidence="2">The whole plant</tissue>
    </source>
</reference>
<sequence length="177" mass="19333">MDVGSLTAAHRSSKSGFLPGDESSRDYLSISGIVEFTYNPPPLAPIFESTERTSRKIGSKRVLTNLFYDPMQVGGDSSLGQKRTPVGRRRQQPNSQSRSRRNLQAKGEENSSRLELNMQIQVLQQKNLSVVDEEICGGLNEEIGGGLAEEVGYDGEIGGVVLMGGYLIRGIMGWRAV</sequence>
<name>A0A2I0VV90_9ASPA</name>
<dbReference type="EMBL" id="KZ503207">
    <property type="protein sequence ID" value="PKU67326.1"/>
    <property type="molecule type" value="Genomic_DNA"/>
</dbReference>
<accession>A0A2I0VV90</accession>
<keyword evidence="3" id="KW-1185">Reference proteome</keyword>
<evidence type="ECO:0000313" key="2">
    <source>
        <dbReference type="EMBL" id="PKU67326.1"/>
    </source>
</evidence>
<organism evidence="2 3">
    <name type="scientific">Dendrobium catenatum</name>
    <dbReference type="NCBI Taxonomy" id="906689"/>
    <lineage>
        <taxon>Eukaryota</taxon>
        <taxon>Viridiplantae</taxon>
        <taxon>Streptophyta</taxon>
        <taxon>Embryophyta</taxon>
        <taxon>Tracheophyta</taxon>
        <taxon>Spermatophyta</taxon>
        <taxon>Magnoliopsida</taxon>
        <taxon>Liliopsida</taxon>
        <taxon>Asparagales</taxon>
        <taxon>Orchidaceae</taxon>
        <taxon>Epidendroideae</taxon>
        <taxon>Malaxideae</taxon>
        <taxon>Dendrobiinae</taxon>
        <taxon>Dendrobium</taxon>
    </lineage>
</organism>
<proteinExistence type="predicted"/>
<dbReference type="AlphaFoldDB" id="A0A2I0VV90"/>
<gene>
    <name evidence="2" type="ORF">MA16_Dca022771</name>
</gene>
<feature type="region of interest" description="Disordered" evidence="1">
    <location>
        <begin position="73"/>
        <end position="111"/>
    </location>
</feature>
<reference evidence="2 3" key="1">
    <citation type="journal article" date="2016" name="Sci. Rep.">
        <title>The Dendrobium catenatum Lindl. genome sequence provides insights into polysaccharide synthase, floral development and adaptive evolution.</title>
        <authorList>
            <person name="Zhang G.Q."/>
            <person name="Xu Q."/>
            <person name="Bian C."/>
            <person name="Tsai W.C."/>
            <person name="Yeh C.M."/>
            <person name="Liu K.W."/>
            <person name="Yoshida K."/>
            <person name="Zhang L.S."/>
            <person name="Chang S.B."/>
            <person name="Chen F."/>
            <person name="Shi Y."/>
            <person name="Su Y.Y."/>
            <person name="Zhang Y.Q."/>
            <person name="Chen L.J."/>
            <person name="Yin Y."/>
            <person name="Lin M."/>
            <person name="Huang H."/>
            <person name="Deng H."/>
            <person name="Wang Z.W."/>
            <person name="Zhu S.L."/>
            <person name="Zhao X."/>
            <person name="Deng C."/>
            <person name="Niu S.C."/>
            <person name="Huang J."/>
            <person name="Wang M."/>
            <person name="Liu G.H."/>
            <person name="Yang H.J."/>
            <person name="Xiao X.J."/>
            <person name="Hsiao Y.Y."/>
            <person name="Wu W.L."/>
            <person name="Chen Y.Y."/>
            <person name="Mitsuda N."/>
            <person name="Ohme-Takagi M."/>
            <person name="Luo Y.B."/>
            <person name="Van de Peer Y."/>
            <person name="Liu Z.J."/>
        </authorList>
    </citation>
    <scope>NUCLEOTIDE SEQUENCE [LARGE SCALE GENOMIC DNA]</scope>
    <source>
        <tissue evidence="2">The whole plant</tissue>
    </source>
</reference>
<evidence type="ECO:0000313" key="3">
    <source>
        <dbReference type="Proteomes" id="UP000233837"/>
    </source>
</evidence>
<dbReference type="Proteomes" id="UP000233837">
    <property type="component" value="Unassembled WGS sequence"/>
</dbReference>
<feature type="region of interest" description="Disordered" evidence="1">
    <location>
        <begin position="1"/>
        <end position="21"/>
    </location>
</feature>
<protein>
    <submittedName>
        <fullName evidence="2">Uncharacterized protein</fullName>
    </submittedName>
</protein>
<evidence type="ECO:0000256" key="1">
    <source>
        <dbReference type="SAM" id="MobiDB-lite"/>
    </source>
</evidence>